<evidence type="ECO:0000256" key="1">
    <source>
        <dbReference type="SAM" id="MobiDB-lite"/>
    </source>
</evidence>
<dbReference type="EMBL" id="CP155447">
    <property type="protein sequence ID" value="XBH01167.1"/>
    <property type="molecule type" value="Genomic_DNA"/>
</dbReference>
<dbReference type="Pfam" id="PF03050">
    <property type="entry name" value="DDE_Tnp_IS66"/>
    <property type="match status" value="1"/>
</dbReference>
<dbReference type="InterPro" id="IPR004291">
    <property type="entry name" value="Transposase_IS66_central"/>
</dbReference>
<dbReference type="NCBIfam" id="NF033517">
    <property type="entry name" value="transpos_IS66"/>
    <property type="match status" value="1"/>
</dbReference>
<evidence type="ECO:0000259" key="2">
    <source>
        <dbReference type="Pfam" id="PF03050"/>
    </source>
</evidence>
<dbReference type="InterPro" id="IPR045618">
    <property type="entry name" value="DUF6444"/>
</dbReference>
<organism evidence="4">
    <name type="scientific">Singulisphaera sp. Ch08</name>
    <dbReference type="NCBI Taxonomy" id="3120278"/>
    <lineage>
        <taxon>Bacteria</taxon>
        <taxon>Pseudomonadati</taxon>
        <taxon>Planctomycetota</taxon>
        <taxon>Planctomycetia</taxon>
        <taxon>Isosphaerales</taxon>
        <taxon>Isosphaeraceae</taxon>
        <taxon>Singulisphaera</taxon>
    </lineage>
</organism>
<dbReference type="AlphaFoldDB" id="A0AAU7C7M2"/>
<feature type="region of interest" description="Disordered" evidence="1">
    <location>
        <begin position="49"/>
        <end position="96"/>
    </location>
</feature>
<name>A0AAU7C7M2_9BACT</name>
<feature type="compositionally biased region" description="Basic residues" evidence="1">
    <location>
        <begin position="66"/>
        <end position="90"/>
    </location>
</feature>
<evidence type="ECO:0000313" key="4">
    <source>
        <dbReference type="EMBL" id="XBH01167.1"/>
    </source>
</evidence>
<evidence type="ECO:0000259" key="3">
    <source>
        <dbReference type="Pfam" id="PF20042"/>
    </source>
</evidence>
<protein>
    <submittedName>
        <fullName evidence="4">IS66 family transposase</fullName>
    </submittedName>
</protein>
<dbReference type="PANTHER" id="PTHR33678:SF2">
    <property type="match status" value="1"/>
</dbReference>
<feature type="domain" description="Transposase IS66 central" evidence="2">
    <location>
        <begin position="167"/>
        <end position="428"/>
    </location>
</feature>
<sequence length="482" mass="53566">MTNPLPIPDDLWSTVPPDAQAAIAAVFVAMQQRHADLEARVSDLEARLKLNSTNSSKPPSSDPIGLKRRPPAPASGKKRGGQPGHRKSHRALVPPEKLRQTIHCKPEACRRCGQGLRGDDPEPLIHQVAELPKIEPLVDEYRLHRLTCPGCGETTCGALPPGVPSGCFGPYLQAVLAMLAGAYRLSKRQIQQVSSDLFTLSISTGMIAKLERQSAAALEAPYNELALSVHQAEVANIDETSWREQLRKVWLWVTVTRLTTVFTIAKNRSGAIARALLGSQDGQVVTSDRFSAYDWIMASWRQICWAHLRRDFQAMIDRGGGSERVGQRLLGLSNRLFRHWHRVRDGTVPWDQFQERMSRLRREVKRALQEGSRSSCAKTAATCFEILKVEEGLWTFARVRGVEPTNNVAERSLRHAVIWRRISGGTASAESRFVERMLTVVATSRQQGRNVLDYLTSCFEADRRGHAVPSLLPASTSDIKAA</sequence>
<proteinExistence type="predicted"/>
<dbReference type="Pfam" id="PF20042">
    <property type="entry name" value="DUF6444"/>
    <property type="match status" value="1"/>
</dbReference>
<accession>A0AAU7C7M2</accession>
<reference evidence="4" key="1">
    <citation type="submission" date="2024-05" db="EMBL/GenBank/DDBJ databases">
        <title>Planctomycetes of the genus Singulisphaera possess chitinolytic capabilities.</title>
        <authorList>
            <person name="Ivanova A."/>
        </authorList>
    </citation>
    <scope>NUCLEOTIDE SEQUENCE</scope>
    <source>
        <strain evidence="4">Ch08T</strain>
    </source>
</reference>
<gene>
    <name evidence="4" type="ORF">V5E97_22745</name>
</gene>
<feature type="domain" description="DUF6444" evidence="3">
    <location>
        <begin position="18"/>
        <end position="90"/>
    </location>
</feature>
<dbReference type="PANTHER" id="PTHR33678">
    <property type="entry name" value="BLL1576 PROTEIN"/>
    <property type="match status" value="1"/>
</dbReference>
<feature type="compositionally biased region" description="Polar residues" evidence="1">
    <location>
        <begin position="50"/>
        <end position="59"/>
    </location>
</feature>
<dbReference type="InterPro" id="IPR052344">
    <property type="entry name" value="Transposase-related"/>
</dbReference>